<reference evidence="1 2" key="1">
    <citation type="journal article" date="2013" name="Genome Announc.">
        <title>Draft Whole-Genome Sequence of Bacillus sonorensis Strain L12, a Source of Nonribosomal Lipopeptides.</title>
        <authorList>
            <person name="Adimpong D.B."/>
            <person name="Sorensen K.I."/>
            <person name="Nielsen D.S."/>
            <person name="Thorsen L."/>
            <person name="Rasmussen T.B."/>
            <person name="Derkx P.M."/>
            <person name="Jespersen L."/>
        </authorList>
    </citation>
    <scope>NUCLEOTIDE SEQUENCE [LARGE SCALE GENOMIC DNA]</scope>
    <source>
        <strain evidence="1 2">L12</strain>
    </source>
</reference>
<evidence type="ECO:0000313" key="2">
    <source>
        <dbReference type="Proteomes" id="UP000011907"/>
    </source>
</evidence>
<accession>M5PAK2</accession>
<comment type="caution">
    <text evidence="1">The sequence shown here is derived from an EMBL/GenBank/DDBJ whole genome shotgun (WGS) entry which is preliminary data.</text>
</comment>
<evidence type="ECO:0000313" key="1">
    <source>
        <dbReference type="EMBL" id="EME72360.1"/>
    </source>
</evidence>
<dbReference type="AlphaFoldDB" id="M5PAK2"/>
<organism evidence="1 2">
    <name type="scientific">Bacillus sonorensis L12</name>
    <dbReference type="NCBI Taxonomy" id="1274524"/>
    <lineage>
        <taxon>Bacteria</taxon>
        <taxon>Bacillati</taxon>
        <taxon>Bacillota</taxon>
        <taxon>Bacilli</taxon>
        <taxon>Bacillales</taxon>
        <taxon>Bacillaceae</taxon>
        <taxon>Bacillus</taxon>
    </lineage>
</organism>
<dbReference type="STRING" id="1274524.BSONL12_22399"/>
<protein>
    <submittedName>
        <fullName evidence="1">Uncharacterized protein</fullName>
    </submittedName>
</protein>
<sequence length="69" mass="8055">MHLEFHPEAGIPAMGHKSADRTVLCEYRPSLCSFYPFTDICRKQPYIVILFISSFFPQNKKGFHKPSFF</sequence>
<dbReference type="EMBL" id="AOFM01000017">
    <property type="protein sequence ID" value="EME72360.1"/>
    <property type="molecule type" value="Genomic_DNA"/>
</dbReference>
<proteinExistence type="predicted"/>
<dbReference type="Proteomes" id="UP000011907">
    <property type="component" value="Unassembled WGS sequence"/>
</dbReference>
<gene>
    <name evidence="1" type="ORF">BSONL12_22399</name>
</gene>
<name>M5PAK2_9BACI</name>